<dbReference type="STRING" id="185761.SAMN05660282_01416"/>
<dbReference type="AlphaFoldDB" id="A0A1I2TCI0"/>
<reference evidence="1 2" key="1">
    <citation type="submission" date="2016-10" db="EMBL/GenBank/DDBJ databases">
        <authorList>
            <person name="de Groot N.N."/>
        </authorList>
    </citation>
    <scope>NUCLEOTIDE SEQUENCE [LARGE SCALE GENOMIC DNA]</scope>
    <source>
        <strain>J11</strain>
        <strain evidence="2">PG 39</strain>
    </source>
</reference>
<sequence length="87" mass="9083">MVASVGCGDGGGEMLRPAGQRVEEADIDDLLILLSQVGDGIAGDHVAFADTADAVTKPLHQVELVRGKDDGHAFCVAFFEDIGIMDL</sequence>
<keyword evidence="2" id="KW-1185">Reference proteome</keyword>
<protein>
    <submittedName>
        <fullName evidence="1">Uncharacterized protein</fullName>
    </submittedName>
</protein>
<evidence type="ECO:0000313" key="2">
    <source>
        <dbReference type="Proteomes" id="UP000199065"/>
    </source>
</evidence>
<name>A0A1I2TCI0_9CORY</name>
<gene>
    <name evidence="1" type="ORF">SAMN05660282_01416</name>
</gene>
<organism evidence="1 2">
    <name type="scientific">Corynebacterium spheniscorum</name>
    <dbReference type="NCBI Taxonomy" id="185761"/>
    <lineage>
        <taxon>Bacteria</taxon>
        <taxon>Bacillati</taxon>
        <taxon>Actinomycetota</taxon>
        <taxon>Actinomycetes</taxon>
        <taxon>Mycobacteriales</taxon>
        <taxon>Corynebacteriaceae</taxon>
        <taxon>Corynebacterium</taxon>
    </lineage>
</organism>
<proteinExistence type="predicted"/>
<dbReference type="EMBL" id="FOPJ01000008">
    <property type="protein sequence ID" value="SFG62550.1"/>
    <property type="molecule type" value="Genomic_DNA"/>
</dbReference>
<evidence type="ECO:0000313" key="1">
    <source>
        <dbReference type="EMBL" id="SFG62550.1"/>
    </source>
</evidence>
<accession>A0A1I2TCI0</accession>
<dbReference type="Proteomes" id="UP000199065">
    <property type="component" value="Unassembled WGS sequence"/>
</dbReference>